<protein>
    <recommendedName>
        <fullName evidence="1">TRASH domain-containing protein</fullName>
    </recommendedName>
</protein>
<organism evidence="2 3">
    <name type="scientific">Salarchaeum japonicum</name>
    <dbReference type="NCBI Taxonomy" id="555573"/>
    <lineage>
        <taxon>Archaea</taxon>
        <taxon>Methanobacteriati</taxon>
        <taxon>Methanobacteriota</taxon>
        <taxon>Stenosarchaea group</taxon>
        <taxon>Halobacteria</taxon>
        <taxon>Halobacteriales</taxon>
        <taxon>Halobacteriaceae</taxon>
    </lineage>
</organism>
<dbReference type="Proteomes" id="UP001500194">
    <property type="component" value="Unassembled WGS sequence"/>
</dbReference>
<evidence type="ECO:0000259" key="1">
    <source>
        <dbReference type="SMART" id="SM00746"/>
    </source>
</evidence>
<comment type="caution">
    <text evidence="2">The sequence shown here is derived from an EMBL/GenBank/DDBJ whole genome shotgun (WGS) entry which is preliminary data.</text>
</comment>
<reference evidence="2 3" key="1">
    <citation type="journal article" date="2019" name="Int. J. Syst. Evol. Microbiol.">
        <title>The Global Catalogue of Microorganisms (GCM) 10K type strain sequencing project: providing services to taxonomists for standard genome sequencing and annotation.</title>
        <authorList>
            <consortium name="The Broad Institute Genomics Platform"/>
            <consortium name="The Broad Institute Genome Sequencing Center for Infectious Disease"/>
            <person name="Wu L."/>
            <person name="Ma J."/>
        </authorList>
    </citation>
    <scope>NUCLEOTIDE SEQUENCE [LARGE SCALE GENOMIC DNA]</scope>
    <source>
        <strain evidence="2 3">JCM 16327</strain>
    </source>
</reference>
<dbReference type="GO" id="GO:0019171">
    <property type="term" value="F:(3R)-hydroxyacyl-[acyl-carrier-protein] dehydratase activity"/>
    <property type="evidence" value="ECO:0007669"/>
    <property type="project" value="TreeGrafter"/>
</dbReference>
<dbReference type="AlphaFoldDB" id="A0AAV3SY10"/>
<dbReference type="SUPFAM" id="SSF47240">
    <property type="entry name" value="Ferritin-like"/>
    <property type="match status" value="1"/>
</dbReference>
<dbReference type="GO" id="GO:0016491">
    <property type="term" value="F:oxidoreductase activity"/>
    <property type="evidence" value="ECO:0007669"/>
    <property type="project" value="InterPro"/>
</dbReference>
<gene>
    <name evidence="2" type="ORF">GCM10009019_00230</name>
</gene>
<dbReference type="SMART" id="SM00746">
    <property type="entry name" value="TRASH"/>
    <property type="match status" value="1"/>
</dbReference>
<accession>A0AAV3SY10</accession>
<dbReference type="InterPro" id="IPR011017">
    <property type="entry name" value="TRASH_dom"/>
</dbReference>
<dbReference type="Gene3D" id="3.10.129.10">
    <property type="entry name" value="Hotdog Thioesterase"/>
    <property type="match status" value="1"/>
</dbReference>
<dbReference type="GO" id="GO:0006633">
    <property type="term" value="P:fatty acid biosynthetic process"/>
    <property type="evidence" value="ECO:0007669"/>
    <property type="project" value="TreeGrafter"/>
</dbReference>
<dbReference type="EMBL" id="BAAADU010000001">
    <property type="protein sequence ID" value="GAA0642469.1"/>
    <property type="molecule type" value="Genomic_DNA"/>
</dbReference>
<dbReference type="InterPro" id="IPR050965">
    <property type="entry name" value="UPF0336/Enoyl-CoA_hydratase"/>
</dbReference>
<dbReference type="PANTHER" id="PTHR43437">
    <property type="entry name" value="HYDROXYACYL-THIOESTER DEHYDRATASE TYPE 2, MITOCHONDRIAL-RELATED"/>
    <property type="match status" value="1"/>
</dbReference>
<dbReference type="Gene3D" id="1.10.620.20">
    <property type="entry name" value="Ribonucleotide Reductase, subunit A"/>
    <property type="match status" value="1"/>
</dbReference>
<dbReference type="Pfam" id="PF01575">
    <property type="entry name" value="MaoC_dehydratas"/>
    <property type="match status" value="1"/>
</dbReference>
<dbReference type="InterPro" id="IPR007029">
    <property type="entry name" value="YHS_dom"/>
</dbReference>
<dbReference type="InterPro" id="IPR029069">
    <property type="entry name" value="HotDog_dom_sf"/>
</dbReference>
<evidence type="ECO:0000313" key="2">
    <source>
        <dbReference type="EMBL" id="GAA0642469.1"/>
    </source>
</evidence>
<keyword evidence="3" id="KW-1185">Reference proteome</keyword>
<name>A0AAV3SY10_9EURY</name>
<sequence>MPVDPVCGMEVSQETADPTIEHDDKVYHFCSEDCRAVFEEVPEKYTETPHPHLVESGGMTLPRVPYGRATGEFDLSITDPSSLSTGDSVRFSKTITDEDVRKFAEATGDTNAVHLNEAFAEKTRFGHRIAHGTLVSGMISAALACFPGVTIYISQNLEFRRPVSIDDTLTARCEITDVLDNDRYELTTQIEDDSGSLVLDGAATVLIDPLPD</sequence>
<dbReference type="InterPro" id="IPR002539">
    <property type="entry name" value="MaoC-like_dom"/>
</dbReference>
<dbReference type="RefSeq" id="WP_123538913.1">
    <property type="nucleotide sequence ID" value="NZ_BAAADU010000001.1"/>
</dbReference>
<dbReference type="GeneID" id="68574272"/>
<dbReference type="SUPFAM" id="SSF54637">
    <property type="entry name" value="Thioesterase/thiol ester dehydrase-isomerase"/>
    <property type="match status" value="1"/>
</dbReference>
<dbReference type="CDD" id="cd03449">
    <property type="entry name" value="R_hydratase"/>
    <property type="match status" value="1"/>
</dbReference>
<evidence type="ECO:0000313" key="3">
    <source>
        <dbReference type="Proteomes" id="UP001500194"/>
    </source>
</evidence>
<dbReference type="Pfam" id="PF04945">
    <property type="entry name" value="YHS"/>
    <property type="match status" value="1"/>
</dbReference>
<feature type="domain" description="TRASH" evidence="1">
    <location>
        <begin position="4"/>
        <end position="42"/>
    </location>
</feature>
<proteinExistence type="predicted"/>
<dbReference type="PANTHER" id="PTHR43437:SF3">
    <property type="entry name" value="HYDROXYACYL-THIOESTER DEHYDRATASE TYPE 2, MITOCHONDRIAL"/>
    <property type="match status" value="1"/>
</dbReference>
<dbReference type="InterPro" id="IPR009078">
    <property type="entry name" value="Ferritin-like_SF"/>
</dbReference>
<dbReference type="InterPro" id="IPR012348">
    <property type="entry name" value="RNR-like"/>
</dbReference>